<dbReference type="Gene3D" id="1.10.287.950">
    <property type="entry name" value="Methyl-accepting chemotaxis protein"/>
    <property type="match status" value="1"/>
</dbReference>
<dbReference type="InterPro" id="IPR033480">
    <property type="entry name" value="sCache_2"/>
</dbReference>
<evidence type="ECO:0000313" key="12">
    <source>
        <dbReference type="EMBL" id="RRJ85315.1"/>
    </source>
</evidence>
<dbReference type="SMART" id="SM01049">
    <property type="entry name" value="Cache_2"/>
    <property type="match status" value="1"/>
</dbReference>
<dbReference type="SUPFAM" id="SSF58104">
    <property type="entry name" value="Methyl-accepting chemotaxis protein (MCP) signaling domain"/>
    <property type="match status" value="1"/>
</dbReference>
<dbReference type="PRINTS" id="PR00260">
    <property type="entry name" value="CHEMTRNSDUCR"/>
</dbReference>
<evidence type="ECO:0000259" key="10">
    <source>
        <dbReference type="PROSITE" id="PS50111"/>
    </source>
</evidence>
<dbReference type="GO" id="GO:0006935">
    <property type="term" value="P:chemotaxis"/>
    <property type="evidence" value="ECO:0007669"/>
    <property type="project" value="InterPro"/>
</dbReference>
<keyword evidence="2" id="KW-1003">Cell membrane</keyword>
<evidence type="ECO:0000256" key="5">
    <source>
        <dbReference type="ARBA" id="ARBA00023136"/>
    </source>
</evidence>
<evidence type="ECO:0000256" key="9">
    <source>
        <dbReference type="SAM" id="Phobius"/>
    </source>
</evidence>
<evidence type="ECO:0000256" key="7">
    <source>
        <dbReference type="ARBA" id="ARBA00029447"/>
    </source>
</evidence>
<dbReference type="GO" id="GO:0005886">
    <property type="term" value="C:plasma membrane"/>
    <property type="evidence" value="ECO:0007669"/>
    <property type="project" value="UniProtKB-SubCell"/>
</dbReference>
<evidence type="ECO:0000259" key="11">
    <source>
        <dbReference type="PROSITE" id="PS50885"/>
    </source>
</evidence>
<dbReference type="Pfam" id="PF00015">
    <property type="entry name" value="MCPsignal"/>
    <property type="match status" value="1"/>
</dbReference>
<evidence type="ECO:0000256" key="8">
    <source>
        <dbReference type="PROSITE-ProRule" id="PRU00284"/>
    </source>
</evidence>
<evidence type="ECO:0000256" key="4">
    <source>
        <dbReference type="ARBA" id="ARBA00022989"/>
    </source>
</evidence>
<dbReference type="Gene3D" id="3.30.450.20">
    <property type="entry name" value="PAS domain"/>
    <property type="match status" value="1"/>
</dbReference>
<dbReference type="PROSITE" id="PS50885">
    <property type="entry name" value="HAMP"/>
    <property type="match status" value="1"/>
</dbReference>
<feature type="domain" description="Methyl-accepting transducer" evidence="10">
    <location>
        <begin position="272"/>
        <end position="508"/>
    </location>
</feature>
<dbReference type="Pfam" id="PF00672">
    <property type="entry name" value="HAMP"/>
    <property type="match status" value="1"/>
</dbReference>
<dbReference type="PROSITE" id="PS50111">
    <property type="entry name" value="CHEMOTAXIS_TRANSDUC_2"/>
    <property type="match status" value="1"/>
</dbReference>
<accession>A0A3P3VRE5</accession>
<dbReference type="GO" id="GO:0007165">
    <property type="term" value="P:signal transduction"/>
    <property type="evidence" value="ECO:0007669"/>
    <property type="project" value="UniProtKB-KW"/>
</dbReference>
<keyword evidence="3 9" id="KW-0812">Transmembrane</keyword>
<reference evidence="12 13" key="2">
    <citation type="submission" date="2018-12" db="EMBL/GenBank/DDBJ databases">
        <title>Simiduia agarivorans gen. nov., sp. nov., a marine, agarolytic bacterium isolated from shallow coastal water from Keelung, Taiwan.</title>
        <authorList>
            <person name="Shieh W.Y."/>
        </authorList>
    </citation>
    <scope>NUCLEOTIDE SEQUENCE [LARGE SCALE GENOMIC DNA]</scope>
    <source>
        <strain evidence="12 13">GTF-13</strain>
    </source>
</reference>
<dbReference type="Proteomes" id="UP000280792">
    <property type="component" value="Unassembled WGS sequence"/>
</dbReference>
<evidence type="ECO:0000256" key="3">
    <source>
        <dbReference type="ARBA" id="ARBA00022692"/>
    </source>
</evidence>
<name>A0A3P3VRE5_9GAMM</name>
<dbReference type="InterPro" id="IPR003660">
    <property type="entry name" value="HAMP_dom"/>
</dbReference>
<evidence type="ECO:0000256" key="6">
    <source>
        <dbReference type="ARBA" id="ARBA00023224"/>
    </source>
</evidence>
<comment type="similarity">
    <text evidence="7">Belongs to the methyl-accepting chemotaxis (MCP) protein family.</text>
</comment>
<dbReference type="RefSeq" id="WP_125015741.1">
    <property type="nucleotide sequence ID" value="NZ_QWEZ01000001.1"/>
</dbReference>
<dbReference type="InterPro" id="IPR004089">
    <property type="entry name" value="MCPsignal_dom"/>
</dbReference>
<dbReference type="EMBL" id="QWEZ01000001">
    <property type="protein sequence ID" value="RRJ85315.1"/>
    <property type="molecule type" value="Genomic_DNA"/>
</dbReference>
<feature type="transmembrane region" description="Helical" evidence="9">
    <location>
        <begin position="12"/>
        <end position="31"/>
    </location>
</feature>
<feature type="transmembrane region" description="Helical" evidence="9">
    <location>
        <begin position="191"/>
        <end position="212"/>
    </location>
</feature>
<comment type="subcellular location">
    <subcellularLocation>
        <location evidence="1">Cell membrane</location>
        <topology evidence="1">Multi-pass membrane protein</topology>
    </subcellularLocation>
</comment>
<keyword evidence="6 8" id="KW-0807">Transducer</keyword>
<comment type="caution">
    <text evidence="12">The sequence shown here is derived from an EMBL/GenBank/DDBJ whole genome shotgun (WGS) entry which is preliminary data.</text>
</comment>
<dbReference type="SMART" id="SM00283">
    <property type="entry name" value="MA"/>
    <property type="match status" value="1"/>
</dbReference>
<reference evidence="12 13" key="1">
    <citation type="submission" date="2018-08" db="EMBL/GenBank/DDBJ databases">
        <authorList>
            <person name="Khan S.A."/>
        </authorList>
    </citation>
    <scope>NUCLEOTIDE SEQUENCE [LARGE SCALE GENOMIC DNA]</scope>
    <source>
        <strain evidence="12 13">GTF-13</strain>
    </source>
</reference>
<organism evidence="12 13">
    <name type="scientific">Aestuariirhabdus litorea</name>
    <dbReference type="NCBI Taxonomy" id="2528527"/>
    <lineage>
        <taxon>Bacteria</taxon>
        <taxon>Pseudomonadati</taxon>
        <taxon>Pseudomonadota</taxon>
        <taxon>Gammaproteobacteria</taxon>
        <taxon>Oceanospirillales</taxon>
        <taxon>Aestuariirhabdaceae</taxon>
        <taxon>Aestuariirhabdus</taxon>
    </lineage>
</organism>
<proteinExistence type="inferred from homology"/>
<dbReference type="CDD" id="cd06225">
    <property type="entry name" value="HAMP"/>
    <property type="match status" value="1"/>
</dbReference>
<dbReference type="PANTHER" id="PTHR32089:SF112">
    <property type="entry name" value="LYSOZYME-LIKE PROTEIN-RELATED"/>
    <property type="match status" value="1"/>
</dbReference>
<evidence type="ECO:0000313" key="13">
    <source>
        <dbReference type="Proteomes" id="UP000280792"/>
    </source>
</evidence>
<feature type="domain" description="HAMP" evidence="11">
    <location>
        <begin position="214"/>
        <end position="267"/>
    </location>
</feature>
<keyword evidence="5 9" id="KW-0472">Membrane</keyword>
<evidence type="ECO:0000256" key="2">
    <source>
        <dbReference type="ARBA" id="ARBA00022475"/>
    </source>
</evidence>
<gene>
    <name evidence="12" type="ORF">D0544_09715</name>
</gene>
<dbReference type="InterPro" id="IPR004090">
    <property type="entry name" value="Chemotax_Me-accpt_rcpt"/>
</dbReference>
<protein>
    <submittedName>
        <fullName evidence="12">Methyl-accepting chemotaxis protein</fullName>
    </submittedName>
</protein>
<keyword evidence="13" id="KW-1185">Reference proteome</keyword>
<dbReference type="PANTHER" id="PTHR32089">
    <property type="entry name" value="METHYL-ACCEPTING CHEMOTAXIS PROTEIN MCPB"/>
    <property type="match status" value="1"/>
</dbReference>
<dbReference type="FunFam" id="1.10.287.950:FF:000001">
    <property type="entry name" value="Methyl-accepting chemotaxis sensory transducer"/>
    <property type="match status" value="1"/>
</dbReference>
<dbReference type="SMART" id="SM00304">
    <property type="entry name" value="HAMP"/>
    <property type="match status" value="1"/>
</dbReference>
<sequence length="546" mass="59382">MYKVLGNLKVSTRLFALVAAVMLGMISLQLLSLNEMWADINEEKKVELQALTDTAYSLIERQEKLVAAGEKSREAGEQEALDDLRALRYAGEEYFFVLDTEYRMLMHPIKPALNGKDVTGITDSDGRPFLKVMVDNAVRDGDSVTAYNWPRPGQEGLFPKLSYARFHSDWGWVLGTGVYMDDLYATFWHEAMIAGGYLLLCLLLSLGACVLISRSIAAPIAKLSAVMRAVAEGSDLTLRTRIDTRDELGNMSRAFDGMMERFNGMVLETTAAIRQVSAAATELSATTEQTSTGMSLQQQETTQVATAMSQMNATVHEVARNINEAARASRDGAEASAEGHALVQHNAEAVQQLAARLDEATGLTQSLRNDSESIGGILEVITGIAEQTNLLALNAAIEAARAGEQGRGFAVVADEVRTLSQRTSQSTNEIYELIKRLQEGAQNAATVMLQSRDEAATASQDAARAGEALQTITRETGQVNAMTVQIASASEEQSSVAEEINRNLENISHITEESAQGNLQIARASEELAVLAEHLQEISGRFRVQQ</sequence>
<dbReference type="Pfam" id="PF17200">
    <property type="entry name" value="sCache_2"/>
    <property type="match status" value="1"/>
</dbReference>
<evidence type="ECO:0000256" key="1">
    <source>
        <dbReference type="ARBA" id="ARBA00004651"/>
    </source>
</evidence>
<dbReference type="CDD" id="cd11386">
    <property type="entry name" value="MCP_signal"/>
    <property type="match status" value="1"/>
</dbReference>
<keyword evidence="4 9" id="KW-1133">Transmembrane helix</keyword>
<dbReference type="AlphaFoldDB" id="A0A3P3VRE5"/>
<dbReference type="GO" id="GO:0004888">
    <property type="term" value="F:transmembrane signaling receptor activity"/>
    <property type="evidence" value="ECO:0007669"/>
    <property type="project" value="InterPro"/>
</dbReference>